<feature type="compositionally biased region" description="Basic and acidic residues" evidence="1">
    <location>
        <begin position="8"/>
        <end position="19"/>
    </location>
</feature>
<feature type="region of interest" description="Disordered" evidence="1">
    <location>
        <begin position="1"/>
        <end position="52"/>
    </location>
</feature>
<evidence type="ECO:0000313" key="2">
    <source>
        <dbReference type="EMBL" id="GAA0570859.1"/>
    </source>
</evidence>
<accession>A0ABP3PTM9</accession>
<evidence type="ECO:0000313" key="3">
    <source>
        <dbReference type="Proteomes" id="UP001501576"/>
    </source>
</evidence>
<feature type="region of interest" description="Disordered" evidence="1">
    <location>
        <begin position="65"/>
        <end position="104"/>
    </location>
</feature>
<keyword evidence="3" id="KW-1185">Reference proteome</keyword>
<reference evidence="3" key="1">
    <citation type="journal article" date="2019" name="Int. J. Syst. Evol. Microbiol.">
        <title>The Global Catalogue of Microorganisms (GCM) 10K type strain sequencing project: providing services to taxonomists for standard genome sequencing and annotation.</title>
        <authorList>
            <consortium name="The Broad Institute Genomics Platform"/>
            <consortium name="The Broad Institute Genome Sequencing Center for Infectious Disease"/>
            <person name="Wu L."/>
            <person name="Ma J."/>
        </authorList>
    </citation>
    <scope>NUCLEOTIDE SEQUENCE [LARGE SCALE GENOMIC DNA]</scope>
    <source>
        <strain evidence="3">JCM 5052</strain>
    </source>
</reference>
<proteinExistence type="predicted"/>
<sequence>MKNTYRPADIRTEPADHSPGEGTVLNPVERQHTTAGTPRSLCSVHTPRTPLAPLSPLCAASLDQTERASVPGVVLDETSQRGEQGVDVLPGPERDDGGPTAGRR</sequence>
<name>A0ABP3PTM9_9ACTN</name>
<dbReference type="EMBL" id="BAAABZ010000085">
    <property type="protein sequence ID" value="GAA0570859.1"/>
    <property type="molecule type" value="Genomic_DNA"/>
</dbReference>
<organism evidence="2 3">
    <name type="scientific">Streptomyces mordarskii</name>
    <dbReference type="NCBI Taxonomy" id="1226758"/>
    <lineage>
        <taxon>Bacteria</taxon>
        <taxon>Bacillati</taxon>
        <taxon>Actinomycetota</taxon>
        <taxon>Actinomycetes</taxon>
        <taxon>Kitasatosporales</taxon>
        <taxon>Streptomycetaceae</taxon>
        <taxon>Streptomyces</taxon>
    </lineage>
</organism>
<protein>
    <submittedName>
        <fullName evidence="2">Uncharacterized protein</fullName>
    </submittedName>
</protein>
<evidence type="ECO:0000256" key="1">
    <source>
        <dbReference type="SAM" id="MobiDB-lite"/>
    </source>
</evidence>
<comment type="caution">
    <text evidence="2">The sequence shown here is derived from an EMBL/GenBank/DDBJ whole genome shotgun (WGS) entry which is preliminary data.</text>
</comment>
<gene>
    <name evidence="2" type="ORF">GCM10010390_87620</name>
</gene>
<dbReference type="Proteomes" id="UP001501576">
    <property type="component" value="Unassembled WGS sequence"/>
</dbReference>